<dbReference type="Proteomes" id="UP000245884">
    <property type="component" value="Unassembled WGS sequence"/>
</dbReference>
<keyword evidence="1" id="KW-0175">Coiled coil</keyword>
<feature type="region of interest" description="Disordered" evidence="2">
    <location>
        <begin position="64"/>
        <end position="99"/>
    </location>
</feature>
<dbReference type="EMBL" id="KZ819675">
    <property type="protein sequence ID" value="PWN25639.1"/>
    <property type="molecule type" value="Genomic_DNA"/>
</dbReference>
<evidence type="ECO:0000256" key="1">
    <source>
        <dbReference type="SAM" id="Coils"/>
    </source>
</evidence>
<dbReference type="RefSeq" id="XP_025360251.1">
    <property type="nucleotide sequence ID" value="XM_025508716.1"/>
</dbReference>
<organism evidence="3 4">
    <name type="scientific">Jaminaea rosea</name>
    <dbReference type="NCBI Taxonomy" id="1569628"/>
    <lineage>
        <taxon>Eukaryota</taxon>
        <taxon>Fungi</taxon>
        <taxon>Dikarya</taxon>
        <taxon>Basidiomycota</taxon>
        <taxon>Ustilaginomycotina</taxon>
        <taxon>Exobasidiomycetes</taxon>
        <taxon>Microstromatales</taxon>
        <taxon>Microstromatales incertae sedis</taxon>
        <taxon>Jaminaea</taxon>
    </lineage>
</organism>
<sequence>MSSLSTPPLPQNFADIMAAITRPEGESPSSIPSPPSSLRQPTPTSEVYPFSTWVRDQAISQERRAAFPIPPRSASPLRSAEEARNVGQPRFDEPGRGPLHRVAARYNPYSHRNRSSLYHASSSMELDEDRAAYWKGYAEGARTASDGIPVAYVGSRLRLARDMRQVLQEHLDEARLEVEALRVQNATLSGEREELAWKNGELEEQLEEVRKQRDQAETWGLANQQALLAEGREHTRLQTERFATYEELQSVQEERDEALVKISGLEEQNKELQQDDEALWDFFEKSTKLFRETTGVIFSRGSPGHGNGQTTMGCHDEEADMYDACD</sequence>
<evidence type="ECO:0000256" key="2">
    <source>
        <dbReference type="SAM" id="MobiDB-lite"/>
    </source>
</evidence>
<evidence type="ECO:0000313" key="4">
    <source>
        <dbReference type="Proteomes" id="UP000245884"/>
    </source>
</evidence>
<feature type="coiled-coil region" evidence="1">
    <location>
        <begin position="157"/>
        <end position="219"/>
    </location>
</feature>
<feature type="compositionally biased region" description="Basic and acidic residues" evidence="2">
    <location>
        <begin position="79"/>
        <end position="95"/>
    </location>
</feature>
<gene>
    <name evidence="3" type="ORF">BDZ90DRAFT_268033</name>
</gene>
<feature type="region of interest" description="Disordered" evidence="2">
    <location>
        <begin position="1"/>
        <end position="46"/>
    </location>
</feature>
<feature type="coiled-coil region" evidence="1">
    <location>
        <begin position="248"/>
        <end position="275"/>
    </location>
</feature>
<accession>A0A316UK82</accession>
<proteinExistence type="predicted"/>
<dbReference type="GeneID" id="37030539"/>
<protein>
    <submittedName>
        <fullName evidence="3">Uncharacterized protein</fullName>
    </submittedName>
</protein>
<evidence type="ECO:0000313" key="3">
    <source>
        <dbReference type="EMBL" id="PWN25639.1"/>
    </source>
</evidence>
<keyword evidence="4" id="KW-1185">Reference proteome</keyword>
<dbReference type="AlphaFoldDB" id="A0A316UK82"/>
<name>A0A316UK82_9BASI</name>
<reference evidence="3 4" key="1">
    <citation type="journal article" date="2018" name="Mol. Biol. Evol.">
        <title>Broad Genomic Sampling Reveals a Smut Pathogenic Ancestry of the Fungal Clade Ustilaginomycotina.</title>
        <authorList>
            <person name="Kijpornyongpan T."/>
            <person name="Mondo S.J."/>
            <person name="Barry K."/>
            <person name="Sandor L."/>
            <person name="Lee J."/>
            <person name="Lipzen A."/>
            <person name="Pangilinan J."/>
            <person name="LaButti K."/>
            <person name="Hainaut M."/>
            <person name="Henrissat B."/>
            <person name="Grigoriev I.V."/>
            <person name="Spatafora J.W."/>
            <person name="Aime M.C."/>
        </authorList>
    </citation>
    <scope>NUCLEOTIDE SEQUENCE [LARGE SCALE GENOMIC DNA]</scope>
    <source>
        <strain evidence="3 4">MCA 5214</strain>
    </source>
</reference>